<evidence type="ECO:0000256" key="1">
    <source>
        <dbReference type="ARBA" id="ARBA00004236"/>
    </source>
</evidence>
<dbReference type="STRING" id="930152.SAMN05216565_103364"/>
<dbReference type="PANTHER" id="PTHR32089">
    <property type="entry name" value="METHYL-ACCEPTING CHEMOTAXIS PROTEIN MCPB"/>
    <property type="match status" value="1"/>
</dbReference>
<dbReference type="SMART" id="SM00283">
    <property type="entry name" value="MA"/>
    <property type="match status" value="1"/>
</dbReference>
<evidence type="ECO:0000259" key="9">
    <source>
        <dbReference type="PROSITE" id="PS50111"/>
    </source>
</evidence>
<proteinExistence type="inferred from homology"/>
<evidence type="ECO:0000256" key="3">
    <source>
        <dbReference type="ARBA" id="ARBA00023136"/>
    </source>
</evidence>
<dbReference type="Gene3D" id="1.10.287.950">
    <property type="entry name" value="Methyl-accepting chemotaxis protein"/>
    <property type="match status" value="1"/>
</dbReference>
<dbReference type="SMART" id="SM00304">
    <property type="entry name" value="HAMP"/>
    <property type="match status" value="1"/>
</dbReference>
<dbReference type="PANTHER" id="PTHR32089:SF112">
    <property type="entry name" value="LYSOZYME-LIKE PROTEIN-RELATED"/>
    <property type="match status" value="1"/>
</dbReference>
<dbReference type="PROSITE" id="PS50885">
    <property type="entry name" value="HAMP"/>
    <property type="match status" value="1"/>
</dbReference>
<feature type="domain" description="HAMP" evidence="10">
    <location>
        <begin position="345"/>
        <end position="397"/>
    </location>
</feature>
<dbReference type="EMBL" id="FNJU01000003">
    <property type="protein sequence ID" value="SDP50671.1"/>
    <property type="molecule type" value="Genomic_DNA"/>
</dbReference>
<dbReference type="InterPro" id="IPR013587">
    <property type="entry name" value="Nitrate/nitrite_sensing"/>
</dbReference>
<evidence type="ECO:0000313" key="12">
    <source>
        <dbReference type="Proteomes" id="UP000199159"/>
    </source>
</evidence>
<dbReference type="InterPro" id="IPR003660">
    <property type="entry name" value="HAMP_dom"/>
</dbReference>
<dbReference type="AlphaFoldDB" id="A0A1H0TA41"/>
<dbReference type="RefSeq" id="WP_090852260.1">
    <property type="nucleotide sequence ID" value="NZ_FNJU01000003.1"/>
</dbReference>
<protein>
    <submittedName>
        <fullName evidence="11">Methyl-accepting chemotaxis protein</fullName>
    </submittedName>
</protein>
<evidence type="ECO:0000256" key="5">
    <source>
        <dbReference type="ARBA" id="ARBA00029447"/>
    </source>
</evidence>
<keyword evidence="8" id="KW-0812">Transmembrane</keyword>
<dbReference type="Gene3D" id="6.10.340.10">
    <property type="match status" value="1"/>
</dbReference>
<dbReference type="SUPFAM" id="SSF58104">
    <property type="entry name" value="Methyl-accepting chemotaxis protein (MCP) signaling domain"/>
    <property type="match status" value="1"/>
</dbReference>
<dbReference type="GO" id="GO:0005886">
    <property type="term" value="C:plasma membrane"/>
    <property type="evidence" value="ECO:0007669"/>
    <property type="project" value="UniProtKB-SubCell"/>
</dbReference>
<sequence length="702" mass="77798">MKFLFRPATILLNRLTFSKKFLLLFVIIFLTISVLASNIVIKVNDDLSFTKKEVEGIEILKEIYPLIQLTQQHRGLTVNVLSGDHSAKSTLTKVREEINGKLESLKSTLDNQEDMKRVNENFKQILSTWENTQNKTLSMEIPESIAHHNELIGIMFQVLVDLADESNLSLDSNLVHIHSGNLLIQTLPQITEFMGKSRAVGVGVATTGEMTENQRIELVYLMKLMDEYIQTAERSYQTIFTLDPMSKSTIGQKVEKSLTDTKQIVTIIDQELLNAETITITPAEYFELTTNTINFMYELISYQSDELKESLNSTINSLETEFTITIVVVILVLLFLLYLVIGFYLGIQDSVAKIRTTTELISKGDLSSEIKVDTKDEFGMIGATLTQMNLSLRNVIENTQQISSEVAASSQELLAITEETTQATNQITSSIEEVSTIAEHQNIQSKQNVHLVNELNQQLASVSQITSNASKASNESSIEAEVGNKNVMETIKQMKVIQEAVVQSAEVITKLVQRSTEIDSILDAITGIAEQTNLLSLNAAIEAARAGEHGKGFAVVAGEVRKLADESSVSAKKIRSLIGEIQQDTKQSISSMNIVSTETSEGMKLVEITGETFSEIVKATQKVAKEIEEVAQSAEKMISQVTQLEEAIDESSKQTEITESSTQMVAASTEEQLASMEEITSSANELSSRAQHLQNIVEQFKL</sequence>
<dbReference type="CDD" id="cd11386">
    <property type="entry name" value="MCP_signal"/>
    <property type="match status" value="1"/>
</dbReference>
<dbReference type="CDD" id="cd06225">
    <property type="entry name" value="HAMP"/>
    <property type="match status" value="1"/>
</dbReference>
<feature type="domain" description="Methyl-accepting transducer" evidence="9">
    <location>
        <begin position="416"/>
        <end position="652"/>
    </location>
</feature>
<keyword evidence="7" id="KW-0175">Coiled coil</keyword>
<dbReference type="PROSITE" id="PS50111">
    <property type="entry name" value="CHEMOTAXIS_TRANSDUC_2"/>
    <property type="match status" value="1"/>
</dbReference>
<dbReference type="Pfam" id="PF00672">
    <property type="entry name" value="HAMP"/>
    <property type="match status" value="1"/>
</dbReference>
<evidence type="ECO:0000256" key="6">
    <source>
        <dbReference type="PROSITE-ProRule" id="PRU00284"/>
    </source>
</evidence>
<comment type="subcellular location">
    <subcellularLocation>
        <location evidence="1">Cell membrane</location>
    </subcellularLocation>
</comment>
<feature type="transmembrane region" description="Helical" evidence="8">
    <location>
        <begin position="322"/>
        <end position="345"/>
    </location>
</feature>
<dbReference type="OrthoDB" id="2489132at2"/>
<feature type="coiled-coil region" evidence="7">
    <location>
        <begin position="617"/>
        <end position="654"/>
    </location>
</feature>
<dbReference type="Pfam" id="PF00015">
    <property type="entry name" value="MCPsignal"/>
    <property type="match status" value="1"/>
</dbReference>
<accession>A0A1H0TA41</accession>
<keyword evidence="2" id="KW-1003">Cell membrane</keyword>
<dbReference type="Pfam" id="PF08376">
    <property type="entry name" value="NIT"/>
    <property type="match status" value="1"/>
</dbReference>
<evidence type="ECO:0000256" key="8">
    <source>
        <dbReference type="SAM" id="Phobius"/>
    </source>
</evidence>
<evidence type="ECO:0000256" key="4">
    <source>
        <dbReference type="ARBA" id="ARBA00023224"/>
    </source>
</evidence>
<keyword evidence="4 6" id="KW-0807">Transducer</keyword>
<evidence type="ECO:0000259" key="10">
    <source>
        <dbReference type="PROSITE" id="PS50885"/>
    </source>
</evidence>
<keyword evidence="3 8" id="KW-0472">Membrane</keyword>
<evidence type="ECO:0000256" key="7">
    <source>
        <dbReference type="SAM" id="Coils"/>
    </source>
</evidence>
<dbReference type="GO" id="GO:0007165">
    <property type="term" value="P:signal transduction"/>
    <property type="evidence" value="ECO:0007669"/>
    <property type="project" value="UniProtKB-KW"/>
</dbReference>
<gene>
    <name evidence="11" type="ORF">SAMN05216565_103364</name>
</gene>
<comment type="similarity">
    <text evidence="5">Belongs to the methyl-accepting chemotaxis (MCP) protein family.</text>
</comment>
<dbReference type="Proteomes" id="UP000199159">
    <property type="component" value="Unassembled WGS sequence"/>
</dbReference>
<dbReference type="InterPro" id="IPR004089">
    <property type="entry name" value="MCPsignal_dom"/>
</dbReference>
<name>A0A1H0TA41_9BACI</name>
<organism evidence="11 12">
    <name type="scientific">Litchfieldia salsa</name>
    <dbReference type="NCBI Taxonomy" id="930152"/>
    <lineage>
        <taxon>Bacteria</taxon>
        <taxon>Bacillati</taxon>
        <taxon>Bacillota</taxon>
        <taxon>Bacilli</taxon>
        <taxon>Bacillales</taxon>
        <taxon>Bacillaceae</taxon>
        <taxon>Litchfieldia</taxon>
    </lineage>
</organism>
<keyword evidence="12" id="KW-1185">Reference proteome</keyword>
<evidence type="ECO:0000256" key="2">
    <source>
        <dbReference type="ARBA" id="ARBA00022475"/>
    </source>
</evidence>
<keyword evidence="8" id="KW-1133">Transmembrane helix</keyword>
<reference evidence="12" key="1">
    <citation type="submission" date="2016-10" db="EMBL/GenBank/DDBJ databases">
        <authorList>
            <person name="Varghese N."/>
            <person name="Submissions S."/>
        </authorList>
    </citation>
    <scope>NUCLEOTIDE SEQUENCE [LARGE SCALE GENOMIC DNA]</scope>
    <source>
        <strain evidence="12">IBRC-M10078</strain>
    </source>
</reference>
<evidence type="ECO:0000313" key="11">
    <source>
        <dbReference type="EMBL" id="SDP50671.1"/>
    </source>
</evidence>